<dbReference type="InterPro" id="IPR046348">
    <property type="entry name" value="SIS_dom_sf"/>
</dbReference>
<organism evidence="6 9">
    <name type="scientific">Companilactobacillus halodurans</name>
    <dbReference type="NCBI Taxonomy" id="2584183"/>
    <lineage>
        <taxon>Bacteria</taxon>
        <taxon>Bacillati</taxon>
        <taxon>Bacillota</taxon>
        <taxon>Bacilli</taxon>
        <taxon>Lactobacillales</taxon>
        <taxon>Lactobacillaceae</taxon>
        <taxon>Companilactobacillus</taxon>
    </lineage>
</organism>
<gene>
    <name evidence="7" type="ORF">FHL05_07595</name>
    <name evidence="6" type="ORF">FHL06_03755</name>
</gene>
<dbReference type="InterPro" id="IPR000281">
    <property type="entry name" value="HTH_RpiR"/>
</dbReference>
<dbReference type="AlphaFoldDB" id="A0A5P0ZMR4"/>
<evidence type="ECO:0000313" key="8">
    <source>
        <dbReference type="Proteomes" id="UP000371423"/>
    </source>
</evidence>
<accession>A0A5P0ZMR4</accession>
<evidence type="ECO:0000259" key="4">
    <source>
        <dbReference type="PROSITE" id="PS51071"/>
    </source>
</evidence>
<evidence type="ECO:0000256" key="2">
    <source>
        <dbReference type="ARBA" id="ARBA00023125"/>
    </source>
</evidence>
<dbReference type="GO" id="GO:0003677">
    <property type="term" value="F:DNA binding"/>
    <property type="evidence" value="ECO:0007669"/>
    <property type="project" value="UniProtKB-KW"/>
</dbReference>
<name>A0A5P0ZMR4_9LACO</name>
<proteinExistence type="predicted"/>
<dbReference type="CDD" id="cd05013">
    <property type="entry name" value="SIS_RpiR"/>
    <property type="match status" value="1"/>
</dbReference>
<dbReference type="PANTHER" id="PTHR30514">
    <property type="entry name" value="GLUCOKINASE"/>
    <property type="match status" value="1"/>
</dbReference>
<reference evidence="8 9" key="1">
    <citation type="journal article" date="2019" name="Syst. Appl. Microbiol.">
        <title>Polyphasic characterization of two novel Lactobacillus spp. isolated from blown salami packages: Description of Lactobacillus halodurans sp. nov. and Lactobacillus salsicarnum sp. nov.</title>
        <authorList>
            <person name="Schuster J.A."/>
            <person name="Klingl A."/>
            <person name="Vogel R.F."/>
            <person name="Ehrmann M.A."/>
        </authorList>
    </citation>
    <scope>NUCLEOTIDE SEQUENCE [LARGE SCALE GENOMIC DNA]</scope>
    <source>
        <strain evidence="7 8">TMW 1.1920</strain>
        <strain evidence="6 9">TMW 1.2172</strain>
    </source>
</reference>
<evidence type="ECO:0000313" key="9">
    <source>
        <dbReference type="Proteomes" id="UP000414364"/>
    </source>
</evidence>
<comment type="caution">
    <text evidence="6">The sequence shown here is derived from an EMBL/GenBank/DDBJ whole genome shotgun (WGS) entry which is preliminary data.</text>
</comment>
<dbReference type="SUPFAM" id="SSF46689">
    <property type="entry name" value="Homeodomain-like"/>
    <property type="match status" value="1"/>
</dbReference>
<dbReference type="InterPro" id="IPR035472">
    <property type="entry name" value="RpiR-like_SIS"/>
</dbReference>
<keyword evidence="8" id="KW-1185">Reference proteome</keyword>
<evidence type="ECO:0000256" key="1">
    <source>
        <dbReference type="ARBA" id="ARBA00023015"/>
    </source>
</evidence>
<evidence type="ECO:0000259" key="5">
    <source>
        <dbReference type="PROSITE" id="PS51464"/>
    </source>
</evidence>
<dbReference type="EMBL" id="VDFP01000005">
    <property type="protein sequence ID" value="MQS75507.1"/>
    <property type="molecule type" value="Genomic_DNA"/>
</dbReference>
<dbReference type="Pfam" id="PF01418">
    <property type="entry name" value="HTH_6"/>
    <property type="match status" value="1"/>
</dbReference>
<dbReference type="PANTHER" id="PTHR30514:SF1">
    <property type="entry name" value="HTH-TYPE TRANSCRIPTIONAL REGULATOR HEXR-RELATED"/>
    <property type="match status" value="1"/>
</dbReference>
<protein>
    <submittedName>
        <fullName evidence="6">MurR/RpiR family transcriptional regulator</fullName>
    </submittedName>
</protein>
<dbReference type="InterPro" id="IPR001347">
    <property type="entry name" value="SIS_dom"/>
</dbReference>
<dbReference type="RefSeq" id="WP_153384917.1">
    <property type="nucleotide sequence ID" value="NZ_VDFO01000026.1"/>
</dbReference>
<dbReference type="GO" id="GO:1901135">
    <property type="term" value="P:carbohydrate derivative metabolic process"/>
    <property type="evidence" value="ECO:0007669"/>
    <property type="project" value="InterPro"/>
</dbReference>
<feature type="domain" description="HTH rpiR-type" evidence="4">
    <location>
        <begin position="1"/>
        <end position="77"/>
    </location>
</feature>
<dbReference type="OrthoDB" id="1648815at2"/>
<dbReference type="GO" id="GO:0097367">
    <property type="term" value="F:carbohydrate derivative binding"/>
    <property type="evidence" value="ECO:0007669"/>
    <property type="project" value="InterPro"/>
</dbReference>
<evidence type="ECO:0000256" key="3">
    <source>
        <dbReference type="ARBA" id="ARBA00023163"/>
    </source>
</evidence>
<dbReference type="Gene3D" id="1.10.10.10">
    <property type="entry name" value="Winged helix-like DNA-binding domain superfamily/Winged helix DNA-binding domain"/>
    <property type="match status" value="1"/>
</dbReference>
<dbReference type="InterPro" id="IPR047640">
    <property type="entry name" value="RpiR-like"/>
</dbReference>
<dbReference type="GO" id="GO:0003700">
    <property type="term" value="F:DNA-binding transcription factor activity"/>
    <property type="evidence" value="ECO:0007669"/>
    <property type="project" value="InterPro"/>
</dbReference>
<keyword evidence="1" id="KW-0805">Transcription regulation</keyword>
<keyword evidence="2" id="KW-0238">DNA-binding</keyword>
<sequence>MRIEELINKYSDRLTENDYQLLSIILKNKKILSNLNSKEISDIVYSSPAGLTRLAKKLNFTGFSEFKYFLKNDADNSGPLEPNQLDILINDMNDTIKLLSQTNMTPLTTYIHNAKRIYIYGTGWGEKRAADLIARNFLAYNILFYKIPAFTELEWVLNDITENDILFVISFSGENTDLNKSLKKLKLKNVPYISITPLSKNTLASRATYNMYYSTTILNISTAPNTEYNYFSPLELVADALFRSYIDTYPK</sequence>
<feature type="domain" description="SIS" evidence="5">
    <location>
        <begin position="107"/>
        <end position="251"/>
    </location>
</feature>
<dbReference type="InterPro" id="IPR009057">
    <property type="entry name" value="Homeodomain-like_sf"/>
</dbReference>
<dbReference type="PROSITE" id="PS51464">
    <property type="entry name" value="SIS"/>
    <property type="match status" value="1"/>
</dbReference>
<dbReference type="EMBL" id="VDFO01000026">
    <property type="protein sequence ID" value="MQS97751.1"/>
    <property type="molecule type" value="Genomic_DNA"/>
</dbReference>
<evidence type="ECO:0000313" key="7">
    <source>
        <dbReference type="EMBL" id="MQS97751.1"/>
    </source>
</evidence>
<keyword evidence="3" id="KW-0804">Transcription</keyword>
<dbReference type="Proteomes" id="UP000371423">
    <property type="component" value="Unassembled WGS sequence"/>
</dbReference>
<dbReference type="SUPFAM" id="SSF53697">
    <property type="entry name" value="SIS domain"/>
    <property type="match status" value="1"/>
</dbReference>
<dbReference type="Gene3D" id="3.40.50.10490">
    <property type="entry name" value="Glucose-6-phosphate isomerase like protein, domain 1"/>
    <property type="match status" value="1"/>
</dbReference>
<dbReference type="InterPro" id="IPR036388">
    <property type="entry name" value="WH-like_DNA-bd_sf"/>
</dbReference>
<dbReference type="Proteomes" id="UP000414364">
    <property type="component" value="Unassembled WGS sequence"/>
</dbReference>
<dbReference type="PROSITE" id="PS51071">
    <property type="entry name" value="HTH_RPIR"/>
    <property type="match status" value="1"/>
</dbReference>
<dbReference type="Pfam" id="PF01380">
    <property type="entry name" value="SIS"/>
    <property type="match status" value="1"/>
</dbReference>
<evidence type="ECO:0000313" key="6">
    <source>
        <dbReference type="EMBL" id="MQS75507.1"/>
    </source>
</evidence>